<accession>A0A5E6WUD1</accession>
<dbReference type="NCBIfam" id="TIGR03696">
    <property type="entry name" value="Rhs_assc_core"/>
    <property type="match status" value="1"/>
</dbReference>
<dbReference type="Proteomes" id="UP000344274">
    <property type="component" value="Unassembled WGS sequence"/>
</dbReference>
<evidence type="ECO:0008006" key="4">
    <source>
        <dbReference type="Google" id="ProtNLM"/>
    </source>
</evidence>
<evidence type="ECO:0000313" key="2">
    <source>
        <dbReference type="EMBL" id="VVN31591.1"/>
    </source>
</evidence>
<sequence length="297" mass="32054">MSQPADQDNRSRPRLVLLATDRSQSIIGEIVDGQSQTIAYSAYGEQSAQQKIETRLGFNGQLREANIGWYLLGNGYRAYNPRLMRFHSPDSWSPFRGGGLNAYMYCVGDPVNRVDPTGHNSFSKVAGRVFDFLFGGPNVTGSRGLSIKQAQVVQKLGGLRPENTGELADLVTAGAPVLQPIPRVGRVGKNSGGEFHGTATWGTNNVPDYASIGTASSGTKRSIPMVVKDHTKTVSSGTQSRFNSKPPDPTQSNSNSKPPAPHIVKIEASLPIYQAQLSPAPPSYEDVMRPAQEVRNS</sequence>
<evidence type="ECO:0000313" key="3">
    <source>
        <dbReference type="Proteomes" id="UP000344274"/>
    </source>
</evidence>
<feature type="compositionally biased region" description="Polar residues" evidence="1">
    <location>
        <begin position="233"/>
        <end position="243"/>
    </location>
</feature>
<proteinExistence type="predicted"/>
<feature type="region of interest" description="Disordered" evidence="1">
    <location>
        <begin position="216"/>
        <end position="264"/>
    </location>
</feature>
<protein>
    <recommendedName>
        <fullName evidence="4">RHS repeat-associated core domain-containing protein</fullName>
    </recommendedName>
</protein>
<dbReference type="PANTHER" id="PTHR32305:SF15">
    <property type="entry name" value="PROTEIN RHSA-RELATED"/>
    <property type="match status" value="1"/>
</dbReference>
<dbReference type="RefSeq" id="WP_154910774.1">
    <property type="nucleotide sequence ID" value="NZ_CABVHB010000056.1"/>
</dbReference>
<dbReference type="Gene3D" id="2.180.10.10">
    <property type="entry name" value="RHS repeat-associated core"/>
    <property type="match status" value="1"/>
</dbReference>
<dbReference type="InterPro" id="IPR050708">
    <property type="entry name" value="T6SS_VgrG/RHS"/>
</dbReference>
<dbReference type="SUPFAM" id="SSF56399">
    <property type="entry name" value="ADP-ribosylation"/>
    <property type="match status" value="1"/>
</dbReference>
<dbReference type="EMBL" id="CABVHB010000056">
    <property type="protein sequence ID" value="VVN31591.1"/>
    <property type="molecule type" value="Genomic_DNA"/>
</dbReference>
<dbReference type="InterPro" id="IPR022385">
    <property type="entry name" value="Rhs_assc_core"/>
</dbReference>
<dbReference type="AlphaFoldDB" id="A0A5E6WUD1"/>
<reference evidence="2 3" key="1">
    <citation type="submission" date="2019-09" db="EMBL/GenBank/DDBJ databases">
        <authorList>
            <person name="Chandra G."/>
            <person name="Truman W A."/>
        </authorList>
    </citation>
    <scope>NUCLEOTIDE SEQUENCE [LARGE SCALE GENOMIC DNA]</scope>
    <source>
        <strain evidence="2">PS673</strain>
    </source>
</reference>
<feature type="region of interest" description="Disordered" evidence="1">
    <location>
        <begin position="277"/>
        <end position="297"/>
    </location>
</feature>
<organism evidence="2 3">
    <name type="scientific">Pseudomonas fluorescens</name>
    <dbReference type="NCBI Taxonomy" id="294"/>
    <lineage>
        <taxon>Bacteria</taxon>
        <taxon>Pseudomonadati</taxon>
        <taxon>Pseudomonadota</taxon>
        <taxon>Gammaproteobacteria</taxon>
        <taxon>Pseudomonadales</taxon>
        <taxon>Pseudomonadaceae</taxon>
        <taxon>Pseudomonas</taxon>
    </lineage>
</organism>
<name>A0A5E6WUD1_PSEFL</name>
<gene>
    <name evidence="2" type="ORF">PS673_04842</name>
</gene>
<dbReference type="PANTHER" id="PTHR32305">
    <property type="match status" value="1"/>
</dbReference>
<evidence type="ECO:0000256" key="1">
    <source>
        <dbReference type="SAM" id="MobiDB-lite"/>
    </source>
</evidence>